<gene>
    <name evidence="8" type="ORF">Rain11_1952</name>
</gene>
<dbReference type="GO" id="GO:0003723">
    <property type="term" value="F:RNA binding"/>
    <property type="evidence" value="ECO:0007669"/>
    <property type="project" value="UniProtKB-KW"/>
</dbReference>
<evidence type="ECO:0000313" key="9">
    <source>
        <dbReference type="Proteomes" id="UP000233387"/>
    </source>
</evidence>
<dbReference type="GO" id="GO:0016788">
    <property type="term" value="F:hydrolase activity, acting on ester bonds"/>
    <property type="evidence" value="ECO:0007669"/>
    <property type="project" value="InterPro"/>
</dbReference>
<dbReference type="Gene3D" id="3.30.70.1890">
    <property type="match status" value="1"/>
</dbReference>
<dbReference type="CDD" id="cd21140">
    <property type="entry name" value="Cas6_I-like"/>
    <property type="match status" value="1"/>
</dbReference>
<dbReference type="NCBIfam" id="TIGR01877">
    <property type="entry name" value="cas_cas6"/>
    <property type="match status" value="1"/>
</dbReference>
<evidence type="ECO:0000259" key="7">
    <source>
        <dbReference type="Pfam" id="PF01881"/>
    </source>
</evidence>
<keyword evidence="3" id="KW-0051">Antiviral defense</keyword>
<evidence type="ECO:0000256" key="6">
    <source>
        <dbReference type="PIRSR" id="PIRSR005054-50"/>
    </source>
</evidence>
<dbReference type="OrthoDB" id="9797488at2"/>
<feature type="active site" description="Proton acceptor" evidence="6">
    <location>
        <position position="30"/>
    </location>
</feature>
<dbReference type="InterPro" id="IPR010156">
    <property type="entry name" value="CRISPR-assoc_prot_Cas6"/>
</dbReference>
<evidence type="ECO:0000256" key="5">
    <source>
        <dbReference type="PIRSR" id="PIRSR005054-1"/>
    </source>
</evidence>
<evidence type="ECO:0000256" key="2">
    <source>
        <dbReference type="ARBA" id="ARBA00022884"/>
    </source>
</evidence>
<dbReference type="Pfam" id="PF01881">
    <property type="entry name" value="Cas_Cas6_C"/>
    <property type="match status" value="1"/>
</dbReference>
<keyword evidence="9" id="KW-1185">Reference proteome</keyword>
<comment type="function">
    <text evidence="4">CRISPR (clustered regularly interspaced short palindromic repeat), is an adaptive immune system that provides protection against mobile genetic elements (viruses, transposable elements and conjugative plasmids). CRISPR clusters contain sequences complementary to antecedent mobile elements and target invading nucleic acids. CRISPR clusters are transcribed and processed into CRISPR RNA (crRNA).</text>
</comment>
<feature type="domain" description="CRISPR associated protein Cas6 C-terminal" evidence="7">
    <location>
        <begin position="133"/>
        <end position="257"/>
    </location>
</feature>
<dbReference type="PANTHER" id="PTHR36984:SF1">
    <property type="entry name" value="CRISPR-ASSOCIATED ENDORIBONUCLEASE CAS6 1"/>
    <property type="match status" value="1"/>
</dbReference>
<comment type="caution">
    <text evidence="8">The sequence shown here is derived from an EMBL/GenBank/DDBJ whole genome shotgun (WGS) entry which is preliminary data.</text>
</comment>
<dbReference type="InterPro" id="IPR049435">
    <property type="entry name" value="Cas_Cas6_C"/>
</dbReference>
<organism evidence="8 9">
    <name type="scientific">Raineya orbicola</name>
    <dbReference type="NCBI Taxonomy" id="2016530"/>
    <lineage>
        <taxon>Bacteria</taxon>
        <taxon>Pseudomonadati</taxon>
        <taxon>Bacteroidota</taxon>
        <taxon>Cytophagia</taxon>
        <taxon>Cytophagales</taxon>
        <taxon>Raineyaceae</taxon>
        <taxon>Raineya</taxon>
    </lineage>
</organism>
<dbReference type="RefSeq" id="WP_101359216.1">
    <property type="nucleotide sequence ID" value="NZ_NKXO01000031.1"/>
</dbReference>
<sequence>MRFKLILAVNTHRNPILPFNYQYELSSWIYKIISRADEEYAYFLHQNGYESNQKSFKFFCFSNLLIPKYKIVKDMGFLLQSHQIALYISFYVDKAAEKFVAGLFQNQRGSIGIQETQIDFRVERVETAPIRLSKEIVHLQTISPLVVAQKDKQDKKKYLSPLDSGFKELFINNLLEKYKASGKELSPAWQNYPFSLEVEEKSIRSKLITIKQNTSNPIQVKGYLFDFILQAPKELLEVGLAAGFGNENAQGFGMCDVLENLNSKN</sequence>
<comment type="similarity">
    <text evidence="1 4">Belongs to the CRISPR-associated protein Cas6/Cse3/CasE family.</text>
</comment>
<feature type="site" description="Transition state stabilizer" evidence="5">
    <location>
        <position position="57"/>
    </location>
</feature>
<dbReference type="Gene3D" id="3.30.70.1900">
    <property type="match status" value="1"/>
</dbReference>
<dbReference type="GO" id="GO:0051607">
    <property type="term" value="P:defense response to virus"/>
    <property type="evidence" value="ECO:0007669"/>
    <property type="project" value="UniProtKB-KW"/>
</dbReference>
<dbReference type="EMBL" id="NKXO01000031">
    <property type="protein sequence ID" value="PKQ67677.1"/>
    <property type="molecule type" value="Genomic_DNA"/>
</dbReference>
<dbReference type="Proteomes" id="UP000233387">
    <property type="component" value="Unassembled WGS sequence"/>
</dbReference>
<evidence type="ECO:0000256" key="1">
    <source>
        <dbReference type="ARBA" id="ARBA00005937"/>
    </source>
</evidence>
<feature type="active site" description="Proton donor" evidence="6">
    <location>
        <position position="45"/>
    </location>
</feature>
<evidence type="ECO:0000256" key="3">
    <source>
        <dbReference type="ARBA" id="ARBA00023118"/>
    </source>
</evidence>
<proteinExistence type="inferred from homology"/>
<dbReference type="PANTHER" id="PTHR36984">
    <property type="entry name" value="CRISPR-ASSOCIATED ENDORIBONUCLEASE CAS6 1"/>
    <property type="match status" value="1"/>
</dbReference>
<protein>
    <recommendedName>
        <fullName evidence="4">CRISPR-associated endoribonuclease</fullName>
    </recommendedName>
</protein>
<evidence type="ECO:0000313" key="8">
    <source>
        <dbReference type="EMBL" id="PKQ67677.1"/>
    </source>
</evidence>
<keyword evidence="2" id="KW-0694">RNA-binding</keyword>
<dbReference type="InterPro" id="IPR045747">
    <property type="entry name" value="CRISPR-assoc_prot_Cas6_N_sf"/>
</dbReference>
<name>A0A2N3IBJ1_9BACT</name>
<evidence type="ECO:0000256" key="4">
    <source>
        <dbReference type="PIRNR" id="PIRNR005054"/>
    </source>
</evidence>
<dbReference type="Pfam" id="PF21350">
    <property type="entry name" value="Cas6_I-A"/>
    <property type="match status" value="1"/>
</dbReference>
<accession>A0A2N3IBJ1</accession>
<dbReference type="AlphaFoldDB" id="A0A2N3IBJ1"/>
<dbReference type="PIRSF" id="PIRSF005054">
    <property type="entry name" value="PF1131"/>
    <property type="match status" value="1"/>
</dbReference>
<reference evidence="8 9" key="1">
    <citation type="submission" date="2017-06" db="EMBL/GenBank/DDBJ databases">
        <title>Raineya orbicola gen. nov., sp. nov. a slightly thermophilic bacterium of the phylum Bacteroidetes and the description of Raineyaceae fam. nov.</title>
        <authorList>
            <person name="Albuquerque L."/>
            <person name="Polonia A.R.M."/>
            <person name="Barroso C."/>
            <person name="Froufe H.J.C."/>
            <person name="Lage O."/>
            <person name="Lobo-Da-Cunha A."/>
            <person name="Egas C."/>
            <person name="Da Costa M.S."/>
        </authorList>
    </citation>
    <scope>NUCLEOTIDE SEQUENCE [LARGE SCALE GENOMIC DNA]</scope>
    <source>
        <strain evidence="8 9">SPSPC-11</strain>
    </source>
</reference>